<evidence type="ECO:0000256" key="8">
    <source>
        <dbReference type="SAM" id="MobiDB-lite"/>
    </source>
</evidence>
<feature type="transmembrane region" description="Helical" evidence="9">
    <location>
        <begin position="136"/>
        <end position="162"/>
    </location>
</feature>
<comment type="subcellular location">
    <subcellularLocation>
        <location evidence="1">Cell membrane</location>
        <topology evidence="1">Multi-pass membrane protein</topology>
    </subcellularLocation>
</comment>
<dbReference type="SUPFAM" id="SSF52833">
    <property type="entry name" value="Thioredoxin-like"/>
    <property type="match status" value="1"/>
</dbReference>
<name>A0AAW9WHV3_9FIRM</name>
<evidence type="ECO:0000256" key="9">
    <source>
        <dbReference type="SAM" id="Phobius"/>
    </source>
</evidence>
<accession>A0AAW9WHV3</accession>
<dbReference type="PROSITE" id="PS00194">
    <property type="entry name" value="THIOREDOXIN_1"/>
    <property type="match status" value="1"/>
</dbReference>
<evidence type="ECO:0000259" key="10">
    <source>
        <dbReference type="PROSITE" id="PS51352"/>
    </source>
</evidence>
<sequence>MGFSVEVGIPAITVFIQGLLSFFSPCVLPLVPLYIGYLAGGTRTVDEEGRVRYSRKKVMINTLFFVIGVSFAFFLLGFGFTAAGRFFGSNRTMFARIGGIIVVLFGLFQLGVFGSSVLGQERRLPFRLNQLAMNPLLALVLGFTFSFAWTPCVGPALASVLLMASSATSQGTGFLLIGVYTLGFVIPFLAVGLFTGSVLDFFKKHQNVVKYTTKAGGVLMIAMGVMMFTGWMNGITGYLSSFGVGGQTVTESQAPAGGDSGTAEGKETAPQTEAQSPSDNGQNPDQSAGQGTDSGQDPAGSAADDASETDSSLPDTSDRVEAPDFTLVDQYGEEHTLSDYKGKVVFLNFWATWCPPCREEMPDIEALYKEYGENSEDLVILSVANPKTKDNPNNNDKTIEEVTKFMEDNGYSYPALMDTTGDVLLQYYITAFPTTFMIDREGRVIGYANGALTKDIMKNIITQALSESAE</sequence>
<dbReference type="Pfam" id="PF02683">
    <property type="entry name" value="DsbD_TM"/>
    <property type="match status" value="1"/>
</dbReference>
<evidence type="ECO:0000256" key="2">
    <source>
        <dbReference type="ARBA" id="ARBA00006143"/>
    </source>
</evidence>
<organism evidence="11 12">
    <name type="scientific">Hungatella hathewayi</name>
    <dbReference type="NCBI Taxonomy" id="154046"/>
    <lineage>
        <taxon>Bacteria</taxon>
        <taxon>Bacillati</taxon>
        <taxon>Bacillota</taxon>
        <taxon>Clostridia</taxon>
        <taxon>Lachnospirales</taxon>
        <taxon>Lachnospiraceae</taxon>
        <taxon>Hungatella</taxon>
    </lineage>
</organism>
<dbReference type="InterPro" id="IPR003834">
    <property type="entry name" value="Cyt_c_assmbl_TM_dom"/>
</dbReference>
<dbReference type="PANTHER" id="PTHR31272">
    <property type="entry name" value="CYTOCHROME C-TYPE BIOGENESIS PROTEIN HI_1454-RELATED"/>
    <property type="match status" value="1"/>
</dbReference>
<dbReference type="InterPro" id="IPR013740">
    <property type="entry name" value="Redoxin"/>
</dbReference>
<feature type="compositionally biased region" description="Polar residues" evidence="8">
    <location>
        <begin position="269"/>
        <end position="295"/>
    </location>
</feature>
<feature type="transmembrane region" description="Helical" evidence="9">
    <location>
        <begin position="93"/>
        <end position="115"/>
    </location>
</feature>
<keyword evidence="4 9" id="KW-0812">Transmembrane</keyword>
<dbReference type="EMBL" id="WNME01000012">
    <property type="protein sequence ID" value="MUB64925.1"/>
    <property type="molecule type" value="Genomic_DNA"/>
</dbReference>
<dbReference type="InterPro" id="IPR017937">
    <property type="entry name" value="Thioredoxin_CS"/>
</dbReference>
<dbReference type="GO" id="GO:0016491">
    <property type="term" value="F:oxidoreductase activity"/>
    <property type="evidence" value="ECO:0007669"/>
    <property type="project" value="InterPro"/>
</dbReference>
<keyword evidence="5" id="KW-0201">Cytochrome c-type biogenesis</keyword>
<evidence type="ECO:0000256" key="4">
    <source>
        <dbReference type="ARBA" id="ARBA00022692"/>
    </source>
</evidence>
<dbReference type="Proteomes" id="UP000434223">
    <property type="component" value="Unassembled WGS sequence"/>
</dbReference>
<dbReference type="InterPro" id="IPR051790">
    <property type="entry name" value="Cytochrome_c-biogenesis_DsbD"/>
</dbReference>
<evidence type="ECO:0000256" key="1">
    <source>
        <dbReference type="ARBA" id="ARBA00004651"/>
    </source>
</evidence>
<evidence type="ECO:0000313" key="11">
    <source>
        <dbReference type="EMBL" id="MUB64925.1"/>
    </source>
</evidence>
<feature type="transmembrane region" description="Helical" evidence="9">
    <location>
        <begin position="58"/>
        <end position="81"/>
    </location>
</feature>
<dbReference type="AlphaFoldDB" id="A0AAW9WHV3"/>
<dbReference type="PROSITE" id="PS51352">
    <property type="entry name" value="THIOREDOXIN_2"/>
    <property type="match status" value="1"/>
</dbReference>
<comment type="similarity">
    <text evidence="2">Belongs to the DsbD family.</text>
</comment>
<keyword evidence="7 9" id="KW-0472">Membrane</keyword>
<dbReference type="GO" id="GO:0017004">
    <property type="term" value="P:cytochrome complex assembly"/>
    <property type="evidence" value="ECO:0007669"/>
    <property type="project" value="UniProtKB-KW"/>
</dbReference>
<evidence type="ECO:0000256" key="6">
    <source>
        <dbReference type="ARBA" id="ARBA00022989"/>
    </source>
</evidence>
<protein>
    <submittedName>
        <fullName evidence="11">Redoxin domain-containing protein</fullName>
    </submittedName>
</protein>
<proteinExistence type="inferred from homology"/>
<dbReference type="PANTHER" id="PTHR31272:SF4">
    <property type="entry name" value="CYTOCHROME C-TYPE BIOGENESIS PROTEIN HI_1454-RELATED"/>
    <property type="match status" value="1"/>
</dbReference>
<evidence type="ECO:0000313" key="12">
    <source>
        <dbReference type="Proteomes" id="UP000434223"/>
    </source>
</evidence>
<dbReference type="InterPro" id="IPR013766">
    <property type="entry name" value="Thioredoxin_domain"/>
</dbReference>
<reference evidence="11 12" key="1">
    <citation type="submission" date="2019-09" db="EMBL/GenBank/DDBJ databases">
        <title>Draft genome sequencing of Hungatella hathewayi 123Y-2.</title>
        <authorList>
            <person name="Lv Q."/>
            <person name="Li S."/>
        </authorList>
    </citation>
    <scope>NUCLEOTIDE SEQUENCE [LARGE SCALE GENOMIC DNA]</scope>
    <source>
        <strain evidence="11 12">123Y-2</strain>
    </source>
</reference>
<dbReference type="InterPro" id="IPR036249">
    <property type="entry name" value="Thioredoxin-like_sf"/>
</dbReference>
<feature type="transmembrane region" description="Helical" evidence="9">
    <location>
        <begin position="174"/>
        <end position="199"/>
    </location>
</feature>
<keyword evidence="6 9" id="KW-1133">Transmembrane helix</keyword>
<keyword evidence="3" id="KW-1003">Cell membrane</keyword>
<dbReference type="RefSeq" id="WP_055649423.1">
    <property type="nucleotide sequence ID" value="NZ_CZAZ01000004.1"/>
</dbReference>
<feature type="compositionally biased region" description="Low complexity" evidence="8">
    <location>
        <begin position="299"/>
        <end position="312"/>
    </location>
</feature>
<evidence type="ECO:0000256" key="7">
    <source>
        <dbReference type="ARBA" id="ARBA00023136"/>
    </source>
</evidence>
<evidence type="ECO:0000256" key="3">
    <source>
        <dbReference type="ARBA" id="ARBA00022475"/>
    </source>
</evidence>
<dbReference type="GO" id="GO:0005886">
    <property type="term" value="C:plasma membrane"/>
    <property type="evidence" value="ECO:0007669"/>
    <property type="project" value="UniProtKB-SubCell"/>
</dbReference>
<feature type="transmembrane region" description="Helical" evidence="9">
    <location>
        <begin position="211"/>
        <end position="232"/>
    </location>
</feature>
<feature type="domain" description="Thioredoxin" evidence="10">
    <location>
        <begin position="316"/>
        <end position="466"/>
    </location>
</feature>
<dbReference type="Pfam" id="PF08534">
    <property type="entry name" value="Redoxin"/>
    <property type="match status" value="1"/>
</dbReference>
<feature type="region of interest" description="Disordered" evidence="8">
    <location>
        <begin position="250"/>
        <end position="321"/>
    </location>
</feature>
<evidence type="ECO:0000256" key="5">
    <source>
        <dbReference type="ARBA" id="ARBA00022748"/>
    </source>
</evidence>
<dbReference type="CDD" id="cd02966">
    <property type="entry name" value="TlpA_like_family"/>
    <property type="match status" value="1"/>
</dbReference>
<dbReference type="Gene3D" id="3.40.30.10">
    <property type="entry name" value="Glutaredoxin"/>
    <property type="match status" value="1"/>
</dbReference>
<feature type="transmembrane region" description="Helical" evidence="9">
    <location>
        <begin position="12"/>
        <end position="37"/>
    </location>
</feature>
<gene>
    <name evidence="11" type="ORF">GNE07_17995</name>
</gene>
<comment type="caution">
    <text evidence="11">The sequence shown here is derived from an EMBL/GenBank/DDBJ whole genome shotgun (WGS) entry which is preliminary data.</text>
</comment>